<dbReference type="Pfam" id="PF00501">
    <property type="entry name" value="AMP-binding"/>
    <property type="match status" value="1"/>
</dbReference>
<evidence type="ECO:0000256" key="3">
    <source>
        <dbReference type="ARBA" id="ARBA00022832"/>
    </source>
</evidence>
<evidence type="ECO:0000256" key="2">
    <source>
        <dbReference type="ARBA" id="ARBA00022598"/>
    </source>
</evidence>
<name>A0ABP1DBT4_9APHY</name>
<sequence length="619" mass="68156">MNGHALVPRIPTVAGTPCGEALSFALAPIGLLLRPFRLHLAEKVRLLHNSIAMNSFQPTVESLPPTSVTYRLRLPQGLPVHKQPLNPLSFLLRAAQVYPNRLAIAHPDVQFPVYYSYATWAQRIQNLAYALIQAGIQPGDRVAVIAPNSPVIAEAHHGVLAARAIICPINTRLTPAEVAYILDHSGSKLIIVDHEYVRLVQGVKTPVIVSNDSGRVGDSYEAFLSSGRHFSQERGWLGLEWEPNEDSPAALCYTSGTTGRPKGVITTLRGSYLAAVANAYETKMSMESVYLWILPMFHACGWTYPWAVTLACAGQITLRTVSYPLIWNHLLNSGVTHYCGAPTVQIGLVSAPEARPLPRPVSAITAGSAPTAQLIGDLEKLGITAVHVYGLTETYGPFTKCYFQPLWKDLSPEERARYLARQGHSFLTAEEARVVYPLKEGENLDSELVDVPRDGKTIGEVVTRGNIAMKEYFQDPEATRKAFRGGHFNSGDLAVIHPDGYISIQDRSKDIIISGGENASSLAIEQELASHPDVLEVSVVARPHPKWGERPMAFVILKKDAVKKWEGKHKDFEADLKRHVKPRLPGFACPEWVKVVDELPKTSTGKIQKMELRKIIAKL</sequence>
<feature type="domain" description="AMP-dependent synthetase/ligase" evidence="5">
    <location>
        <begin position="93"/>
        <end position="473"/>
    </location>
</feature>
<organism evidence="7 8">
    <name type="scientific">Somion occarium</name>
    <dbReference type="NCBI Taxonomy" id="3059160"/>
    <lineage>
        <taxon>Eukaryota</taxon>
        <taxon>Fungi</taxon>
        <taxon>Dikarya</taxon>
        <taxon>Basidiomycota</taxon>
        <taxon>Agaricomycotina</taxon>
        <taxon>Agaricomycetes</taxon>
        <taxon>Polyporales</taxon>
        <taxon>Cerrenaceae</taxon>
        <taxon>Somion</taxon>
    </lineage>
</organism>
<accession>A0ABP1DBT4</accession>
<keyword evidence="8" id="KW-1185">Reference proteome</keyword>
<dbReference type="InterPro" id="IPR020845">
    <property type="entry name" value="AMP-binding_CS"/>
</dbReference>
<dbReference type="PANTHER" id="PTHR43859">
    <property type="entry name" value="ACYL-ACTIVATING ENZYME"/>
    <property type="match status" value="1"/>
</dbReference>
<dbReference type="InterPro" id="IPR042099">
    <property type="entry name" value="ANL_N_sf"/>
</dbReference>
<dbReference type="PROSITE" id="PS00455">
    <property type="entry name" value="AMP_BINDING"/>
    <property type="match status" value="1"/>
</dbReference>
<keyword evidence="4" id="KW-0443">Lipid metabolism</keyword>
<comment type="similarity">
    <text evidence="1">Belongs to the ATP-dependent AMP-binding enzyme family.</text>
</comment>
<evidence type="ECO:0008006" key="9">
    <source>
        <dbReference type="Google" id="ProtNLM"/>
    </source>
</evidence>
<reference evidence="8" key="1">
    <citation type="submission" date="2024-04" db="EMBL/GenBank/DDBJ databases">
        <authorList>
            <person name="Shaw F."/>
            <person name="Minotto A."/>
        </authorList>
    </citation>
    <scope>NUCLEOTIDE SEQUENCE [LARGE SCALE GENOMIC DNA]</scope>
</reference>
<evidence type="ECO:0000256" key="1">
    <source>
        <dbReference type="ARBA" id="ARBA00006432"/>
    </source>
</evidence>
<dbReference type="InterPro" id="IPR045851">
    <property type="entry name" value="AMP-bd_C_sf"/>
</dbReference>
<dbReference type="SUPFAM" id="SSF56801">
    <property type="entry name" value="Acetyl-CoA synthetase-like"/>
    <property type="match status" value="1"/>
</dbReference>
<evidence type="ECO:0000256" key="4">
    <source>
        <dbReference type="ARBA" id="ARBA00023098"/>
    </source>
</evidence>
<proteinExistence type="inferred from homology"/>
<dbReference type="PANTHER" id="PTHR43859:SF4">
    <property type="entry name" value="BUTANOATE--COA LIGASE AAE1-RELATED"/>
    <property type="match status" value="1"/>
</dbReference>
<feature type="domain" description="AMP-binding enzyme C-terminal" evidence="6">
    <location>
        <begin position="524"/>
        <end position="606"/>
    </location>
</feature>
<keyword evidence="3" id="KW-0276">Fatty acid metabolism</keyword>
<dbReference type="Gene3D" id="3.40.50.12780">
    <property type="entry name" value="N-terminal domain of ligase-like"/>
    <property type="match status" value="1"/>
</dbReference>
<dbReference type="EMBL" id="OZ037946">
    <property type="protein sequence ID" value="CAL1705320.1"/>
    <property type="molecule type" value="Genomic_DNA"/>
</dbReference>
<keyword evidence="2" id="KW-0436">Ligase</keyword>
<evidence type="ECO:0000259" key="5">
    <source>
        <dbReference type="Pfam" id="PF00501"/>
    </source>
</evidence>
<dbReference type="Proteomes" id="UP001497453">
    <property type="component" value="Chromosome 3"/>
</dbReference>
<protein>
    <recommendedName>
        <fullName evidence="9">Acetyl-CoA synthetase-like protein</fullName>
    </recommendedName>
</protein>
<dbReference type="Gene3D" id="3.30.300.30">
    <property type="match status" value="1"/>
</dbReference>
<dbReference type="Pfam" id="PF13193">
    <property type="entry name" value="AMP-binding_C"/>
    <property type="match status" value="1"/>
</dbReference>
<evidence type="ECO:0000313" key="7">
    <source>
        <dbReference type="EMBL" id="CAL1705320.1"/>
    </source>
</evidence>
<evidence type="ECO:0000259" key="6">
    <source>
        <dbReference type="Pfam" id="PF13193"/>
    </source>
</evidence>
<gene>
    <name evidence="7" type="ORF">GFSPODELE1_LOCUS5376</name>
</gene>
<dbReference type="InterPro" id="IPR025110">
    <property type="entry name" value="AMP-bd_C"/>
</dbReference>
<dbReference type="InterPro" id="IPR000873">
    <property type="entry name" value="AMP-dep_synth/lig_dom"/>
</dbReference>
<evidence type="ECO:0000313" key="8">
    <source>
        <dbReference type="Proteomes" id="UP001497453"/>
    </source>
</evidence>